<proteinExistence type="inferred from homology"/>
<dbReference type="Pfam" id="PF01613">
    <property type="entry name" value="Flavin_Reduct"/>
    <property type="match status" value="1"/>
</dbReference>
<sequence length="78" mass="8048">MSAAWSMPVEFAPPRLAVVIDKHTYTRELVMASGHVGICVPGAAFADKAYAVGSSSGRDLGAGVFVCAGRTVRAKPLA</sequence>
<gene>
    <name evidence="5" type="ORF">CAL29_19175</name>
</gene>
<dbReference type="PANTHER" id="PTHR43567:SF1">
    <property type="entry name" value="FLAVOREDOXIN"/>
    <property type="match status" value="1"/>
</dbReference>
<comment type="cofactor">
    <cofactor evidence="1">
        <name>FMN</name>
        <dbReference type="ChEBI" id="CHEBI:58210"/>
    </cofactor>
</comment>
<comment type="caution">
    <text evidence="5">The sequence shown here is derived from an EMBL/GenBank/DDBJ whole genome shotgun (WGS) entry which is preliminary data.</text>
</comment>
<keyword evidence="6" id="KW-1185">Reference proteome</keyword>
<dbReference type="GO" id="GO:0010181">
    <property type="term" value="F:FMN binding"/>
    <property type="evidence" value="ECO:0007669"/>
    <property type="project" value="InterPro"/>
</dbReference>
<dbReference type="InterPro" id="IPR052174">
    <property type="entry name" value="Flavoredoxin"/>
</dbReference>
<dbReference type="PANTHER" id="PTHR43567">
    <property type="entry name" value="FLAVOREDOXIN-RELATED-RELATED"/>
    <property type="match status" value="1"/>
</dbReference>
<dbReference type="AlphaFoldDB" id="A0A261RYL8"/>
<protein>
    <recommendedName>
        <fullName evidence="4">Flavin reductase like domain-containing protein</fullName>
    </recommendedName>
</protein>
<dbReference type="Proteomes" id="UP000216020">
    <property type="component" value="Unassembled WGS sequence"/>
</dbReference>
<keyword evidence="2" id="KW-0285">Flavoprotein</keyword>
<name>A0A261RYL8_9BORD</name>
<dbReference type="InterPro" id="IPR002563">
    <property type="entry name" value="Flavin_Rdtase-like_dom"/>
</dbReference>
<dbReference type="SUPFAM" id="SSF50475">
    <property type="entry name" value="FMN-binding split barrel"/>
    <property type="match status" value="1"/>
</dbReference>
<dbReference type="Gene3D" id="2.30.110.10">
    <property type="entry name" value="Electron Transport, Fmn-binding Protein, Chain A"/>
    <property type="match status" value="1"/>
</dbReference>
<reference evidence="6" key="1">
    <citation type="submission" date="2017-05" db="EMBL/GenBank/DDBJ databases">
        <title>Complete and WGS of Bordetella genogroups.</title>
        <authorList>
            <person name="Spilker T."/>
            <person name="Lipuma J."/>
        </authorList>
    </citation>
    <scope>NUCLEOTIDE SEQUENCE [LARGE SCALE GENOMIC DNA]</scope>
    <source>
        <strain evidence="6">AU16122</strain>
    </source>
</reference>
<evidence type="ECO:0000256" key="1">
    <source>
        <dbReference type="ARBA" id="ARBA00001917"/>
    </source>
</evidence>
<evidence type="ECO:0000259" key="4">
    <source>
        <dbReference type="Pfam" id="PF01613"/>
    </source>
</evidence>
<evidence type="ECO:0000256" key="2">
    <source>
        <dbReference type="ARBA" id="ARBA00022630"/>
    </source>
</evidence>
<evidence type="ECO:0000313" key="5">
    <source>
        <dbReference type="EMBL" id="OZI30184.1"/>
    </source>
</evidence>
<evidence type="ECO:0000313" key="6">
    <source>
        <dbReference type="Proteomes" id="UP000216020"/>
    </source>
</evidence>
<organism evidence="5 6">
    <name type="scientific">Bordetella genomosp. 10</name>
    <dbReference type="NCBI Taxonomy" id="1416804"/>
    <lineage>
        <taxon>Bacteria</taxon>
        <taxon>Pseudomonadati</taxon>
        <taxon>Pseudomonadota</taxon>
        <taxon>Betaproteobacteria</taxon>
        <taxon>Burkholderiales</taxon>
        <taxon>Alcaligenaceae</taxon>
        <taxon>Bordetella</taxon>
    </lineage>
</organism>
<accession>A0A261RYL8</accession>
<dbReference type="InterPro" id="IPR012349">
    <property type="entry name" value="Split_barrel_FMN-bd"/>
</dbReference>
<feature type="domain" description="Flavin reductase like" evidence="4">
    <location>
        <begin position="1"/>
        <end position="59"/>
    </location>
</feature>
<dbReference type="EMBL" id="NEVM01000005">
    <property type="protein sequence ID" value="OZI30184.1"/>
    <property type="molecule type" value="Genomic_DNA"/>
</dbReference>
<evidence type="ECO:0000256" key="3">
    <source>
        <dbReference type="ARBA" id="ARBA00038054"/>
    </source>
</evidence>
<comment type="similarity">
    <text evidence="3">Belongs to the flavoredoxin family.</text>
</comment>
<dbReference type="GO" id="GO:0016646">
    <property type="term" value="F:oxidoreductase activity, acting on the CH-NH group of donors, NAD or NADP as acceptor"/>
    <property type="evidence" value="ECO:0007669"/>
    <property type="project" value="UniProtKB-ARBA"/>
</dbReference>